<gene>
    <name evidence="14" type="ORF">FIV42_06850</name>
</gene>
<organism evidence="14 15">
    <name type="scientific">Persicimonas caeni</name>
    <dbReference type="NCBI Taxonomy" id="2292766"/>
    <lineage>
        <taxon>Bacteria</taxon>
        <taxon>Deltaproteobacteria</taxon>
        <taxon>Bradymonadales</taxon>
        <taxon>Bradymonadaceae</taxon>
        <taxon>Persicimonas</taxon>
    </lineage>
</organism>
<dbReference type="InterPro" id="IPR009721">
    <property type="entry name" value="O-acyltransferase_WSD1_C"/>
</dbReference>
<dbReference type="Pfam" id="PF03007">
    <property type="entry name" value="WS_DGAT_cat"/>
    <property type="match status" value="1"/>
</dbReference>
<evidence type="ECO:0000256" key="6">
    <source>
        <dbReference type="ARBA" id="ARBA00022679"/>
    </source>
</evidence>
<dbReference type="InterPro" id="IPR014292">
    <property type="entry name" value="Acyl_transf_WS/DGAT"/>
</dbReference>
<dbReference type="PANTHER" id="PTHR31650">
    <property type="entry name" value="O-ACYLTRANSFERASE (WSD1-LIKE) FAMILY PROTEIN"/>
    <property type="match status" value="1"/>
</dbReference>
<evidence type="ECO:0000256" key="1">
    <source>
        <dbReference type="ARBA" id="ARBA00004771"/>
    </source>
</evidence>
<accession>A0A4Y6PQE1</accession>
<keyword evidence="8" id="KW-0443">Lipid metabolism</keyword>
<keyword evidence="6 14" id="KW-0808">Transferase</keyword>
<evidence type="ECO:0000256" key="2">
    <source>
        <dbReference type="ARBA" id="ARBA00005189"/>
    </source>
</evidence>
<evidence type="ECO:0000259" key="12">
    <source>
        <dbReference type="Pfam" id="PF03007"/>
    </source>
</evidence>
<protein>
    <recommendedName>
        <fullName evidence="4">diacylglycerol O-acyltransferase</fullName>
        <ecNumber evidence="4">2.3.1.20</ecNumber>
    </recommendedName>
</protein>
<evidence type="ECO:0000256" key="11">
    <source>
        <dbReference type="SAM" id="MobiDB-lite"/>
    </source>
</evidence>
<sequence length="503" mass="56352">MCEGPATTQMSSNSSKASTGPRTKNQEPRTAHQAATSSNPTATTPPKHAMESTLSSVDTAWYRLDSPNDPADIIGVLIFDGQVDYDRLRATIETRFLHFERFRQRIDDSGIGRPQWRDDPEFSLDDHLQRIELPEPADRAALQDKIGELMNSPLDKRKPLWRIYLVDNYEEGSALIAQLHHCMGDGFALAHVLLRLADHDPDAPWPSHSDIEEVRAGEDVHEHRWFRDVVLDKVEDLAKHPSHATDMAKKVQKTASALGHLVMMPFDPPTMLKREPTGQRRVSWSDGISLQRVKDIAHGFGGTVNDVLMAALTGAYRRYLIERGDNVDDRDIRALVPVNLRPVRRVEDMPDELGNHFGLVFLTLPVTEATAAGRLRRVKECMDELKKSPEAFILFEVFNLAGHTPEMVEHLVADTFGKKASTVVTNVPGPREPLYLGGREVTDLMFWAPHPARLGSNASIISYNGVVRVGVRGDENVLPDPEKVVGYFDEEFDGLENMSDRKP</sequence>
<dbReference type="PANTHER" id="PTHR31650:SF1">
    <property type="entry name" value="WAX ESTER SYNTHASE_DIACYLGLYCEROL ACYLTRANSFERASE 4-RELATED"/>
    <property type="match status" value="1"/>
</dbReference>
<dbReference type="Proteomes" id="UP000315995">
    <property type="component" value="Chromosome"/>
</dbReference>
<dbReference type="NCBIfam" id="TIGR02946">
    <property type="entry name" value="acyl_WS_DGAT"/>
    <property type="match status" value="1"/>
</dbReference>
<comment type="pathway">
    <text evidence="1">Glycerolipid metabolism; triacylglycerol biosynthesis.</text>
</comment>
<dbReference type="GO" id="GO:0006071">
    <property type="term" value="P:glycerol metabolic process"/>
    <property type="evidence" value="ECO:0007669"/>
    <property type="project" value="UniProtKB-KW"/>
</dbReference>
<keyword evidence="15" id="KW-1185">Reference proteome</keyword>
<dbReference type="UniPathway" id="UPA00282"/>
<feature type="compositionally biased region" description="Polar residues" evidence="11">
    <location>
        <begin position="1"/>
        <end position="23"/>
    </location>
</feature>
<feature type="compositionally biased region" description="Low complexity" evidence="11">
    <location>
        <begin position="34"/>
        <end position="46"/>
    </location>
</feature>
<dbReference type="OrthoDB" id="9810950at2"/>
<evidence type="ECO:0000256" key="10">
    <source>
        <dbReference type="ARBA" id="ARBA00048109"/>
    </source>
</evidence>
<proteinExistence type="inferred from homology"/>
<evidence type="ECO:0000313" key="15">
    <source>
        <dbReference type="Proteomes" id="UP000315995"/>
    </source>
</evidence>
<dbReference type="AlphaFoldDB" id="A0A4Y6PQE1"/>
<dbReference type="EC" id="2.3.1.20" evidence="4"/>
<evidence type="ECO:0000256" key="7">
    <source>
        <dbReference type="ARBA" id="ARBA00022798"/>
    </source>
</evidence>
<dbReference type="Pfam" id="PF06974">
    <property type="entry name" value="WS_DGAT_C"/>
    <property type="match status" value="1"/>
</dbReference>
<comment type="catalytic activity">
    <reaction evidence="10">
        <text>an acyl-CoA + a 1,2-diacyl-sn-glycerol = a triacyl-sn-glycerol + CoA</text>
        <dbReference type="Rhea" id="RHEA:10868"/>
        <dbReference type="ChEBI" id="CHEBI:17815"/>
        <dbReference type="ChEBI" id="CHEBI:57287"/>
        <dbReference type="ChEBI" id="CHEBI:58342"/>
        <dbReference type="ChEBI" id="CHEBI:64615"/>
        <dbReference type="EC" id="2.3.1.20"/>
    </reaction>
</comment>
<dbReference type="EMBL" id="CP041186">
    <property type="protein sequence ID" value="QDG50460.1"/>
    <property type="molecule type" value="Genomic_DNA"/>
</dbReference>
<keyword evidence="5" id="KW-0444">Lipid biosynthesis</keyword>
<dbReference type="InterPro" id="IPR045034">
    <property type="entry name" value="O-acyltransferase_WSD1-like"/>
</dbReference>
<dbReference type="InterPro" id="IPR004255">
    <property type="entry name" value="O-acyltransferase_WSD1_N"/>
</dbReference>
<accession>A0A5B8Y260</accession>
<evidence type="ECO:0000259" key="13">
    <source>
        <dbReference type="Pfam" id="PF06974"/>
    </source>
</evidence>
<comment type="similarity">
    <text evidence="3">Belongs to the long-chain O-acyltransferase family.</text>
</comment>
<evidence type="ECO:0000313" key="14">
    <source>
        <dbReference type="EMBL" id="QDG50460.1"/>
    </source>
</evidence>
<evidence type="ECO:0000256" key="9">
    <source>
        <dbReference type="ARBA" id="ARBA00023315"/>
    </source>
</evidence>
<feature type="region of interest" description="Disordered" evidence="11">
    <location>
        <begin position="1"/>
        <end position="52"/>
    </location>
</feature>
<name>A0A4Y6PQE1_PERCE</name>
<keyword evidence="7" id="KW-0319">Glycerol metabolism</keyword>
<dbReference type="GO" id="GO:0019432">
    <property type="term" value="P:triglyceride biosynthetic process"/>
    <property type="evidence" value="ECO:0007669"/>
    <property type="project" value="UniProtKB-UniPathway"/>
</dbReference>
<comment type="pathway">
    <text evidence="2">Lipid metabolism.</text>
</comment>
<dbReference type="GO" id="GO:0005886">
    <property type="term" value="C:plasma membrane"/>
    <property type="evidence" value="ECO:0007669"/>
    <property type="project" value="TreeGrafter"/>
</dbReference>
<evidence type="ECO:0000256" key="4">
    <source>
        <dbReference type="ARBA" id="ARBA00013244"/>
    </source>
</evidence>
<feature type="domain" description="O-acyltransferase WSD1-like N-terminal" evidence="12">
    <location>
        <begin position="54"/>
        <end position="307"/>
    </location>
</feature>
<dbReference type="InterPro" id="IPR023213">
    <property type="entry name" value="CAT-like_dom_sf"/>
</dbReference>
<reference evidence="14 15" key="1">
    <citation type="submission" date="2019-06" db="EMBL/GenBank/DDBJ databases">
        <title>Persicimonas caeni gen. nov., sp. nov., a predatory bacterium isolated from solar saltern.</title>
        <authorList>
            <person name="Wang S."/>
        </authorList>
    </citation>
    <scope>NUCLEOTIDE SEQUENCE [LARGE SCALE GENOMIC DNA]</scope>
    <source>
        <strain evidence="14 15">YN101</strain>
    </source>
</reference>
<keyword evidence="9 14" id="KW-0012">Acyltransferase</keyword>
<evidence type="ECO:0000256" key="8">
    <source>
        <dbReference type="ARBA" id="ARBA00023098"/>
    </source>
</evidence>
<evidence type="ECO:0000256" key="5">
    <source>
        <dbReference type="ARBA" id="ARBA00022516"/>
    </source>
</evidence>
<evidence type="ECO:0000256" key="3">
    <source>
        <dbReference type="ARBA" id="ARBA00009587"/>
    </source>
</evidence>
<dbReference type="Gene3D" id="3.30.559.10">
    <property type="entry name" value="Chloramphenicol acetyltransferase-like domain"/>
    <property type="match status" value="1"/>
</dbReference>
<feature type="domain" description="O-acyltransferase WSD1 C-terminal" evidence="13">
    <location>
        <begin position="354"/>
        <end position="495"/>
    </location>
</feature>
<dbReference type="SUPFAM" id="SSF52777">
    <property type="entry name" value="CoA-dependent acyltransferases"/>
    <property type="match status" value="2"/>
</dbReference>
<dbReference type="GO" id="GO:0004144">
    <property type="term" value="F:diacylglycerol O-acyltransferase activity"/>
    <property type="evidence" value="ECO:0007669"/>
    <property type="project" value="UniProtKB-EC"/>
</dbReference>